<evidence type="ECO:0000256" key="1">
    <source>
        <dbReference type="ARBA" id="ARBA00004340"/>
    </source>
</evidence>
<feature type="non-terminal residue" evidence="5">
    <location>
        <position position="1"/>
    </location>
</feature>
<evidence type="ECO:0000256" key="3">
    <source>
        <dbReference type="ARBA" id="ARBA00022525"/>
    </source>
</evidence>
<feature type="domain" description="Crinkler effector protein N-terminal" evidence="4">
    <location>
        <begin position="6"/>
        <end position="112"/>
    </location>
</feature>
<dbReference type="EMBL" id="CAJVQA010024753">
    <property type="protein sequence ID" value="CAG8783584.1"/>
    <property type="molecule type" value="Genomic_DNA"/>
</dbReference>
<comment type="subcellular location">
    <subcellularLocation>
        <location evidence="1">Host cell</location>
    </subcellularLocation>
    <subcellularLocation>
        <location evidence="2">Secreted</location>
    </subcellularLocation>
</comment>
<protein>
    <submittedName>
        <fullName evidence="5">22142_t:CDS:1</fullName>
    </submittedName>
</protein>
<dbReference type="Pfam" id="PF20147">
    <property type="entry name" value="Crinkler"/>
    <property type="match status" value="1"/>
</dbReference>
<dbReference type="Gene3D" id="3.40.50.300">
    <property type="entry name" value="P-loop containing nucleotide triphosphate hydrolases"/>
    <property type="match status" value="1"/>
</dbReference>
<dbReference type="OrthoDB" id="3009604at2759"/>
<sequence>DPLMSPFAVDIAEKNIIDNIEISIDVLTVWHLKMLIWNQKQRALADIDPDQLTLWKVEGLSEGNRKWKILEKPHAEIDINQEFGGEKLFSTMRFKEAFPGKLPDNVVHVIVQLPKKRNRDDSDEKGEGQESKKVKLVATASKIMKGIMKLPDICDIYSDPKNFLTLPFPYPGSNKPVDRFAIDGNGFFIFMGRKKFNSVLDKIKEFRSSTGYMKMFIYGTVGYGKSHILTAIACFLIRIGKRVVYLPDCRELAVNPVEYIKSALFLTYIDDDAVTSEINACKNFDQIIAFCGSLDETLYFIVDQINALDDCNDTGISPEKKRQVKENIDKLCWNHFYIKSSSANNHAVLHLKQKQTNEKKITLYEGFDEKDQIEDITGKIPLFLNNLLEFSCDNFEEALDYLNKQLKSKIKEPMTNFSDTIPEGRQDLYIFIFCFAIGCPPSGYGVNDFDHRFFYIENEICYYVCGMARDCMANYLYEKGKMEVFADINWISCIKTFKNNPTVMGFIVKKACIANIWKNGLTVNGTNFKPNEIKFFYKEIKISASEGTCTFHLPRIWNQKDIDGLLISYQTVRRRIKLCVAPIQITLNKDNHKNSENSFFDSIWRELELPKYDDIEILFIWITYKSDANKEVSSNFRCLQSGNNEINPDYTRVVVGFVNISQDIHNYLSKVLSLKIFISLGSGRLKGVIIDNPTDFEEKYQNLKNTLSIDGLANCSDINGATEPVSVK</sequence>
<organism evidence="5 6">
    <name type="scientific">Cetraspora pellucida</name>
    <dbReference type="NCBI Taxonomy" id="1433469"/>
    <lineage>
        <taxon>Eukaryota</taxon>
        <taxon>Fungi</taxon>
        <taxon>Fungi incertae sedis</taxon>
        <taxon>Mucoromycota</taxon>
        <taxon>Glomeromycotina</taxon>
        <taxon>Glomeromycetes</taxon>
        <taxon>Diversisporales</taxon>
        <taxon>Gigasporaceae</taxon>
        <taxon>Cetraspora</taxon>
    </lineage>
</organism>
<dbReference type="GO" id="GO:0043657">
    <property type="term" value="C:host cell"/>
    <property type="evidence" value="ECO:0007669"/>
    <property type="project" value="UniProtKB-SubCell"/>
</dbReference>
<comment type="caution">
    <text evidence="5">The sequence shown here is derived from an EMBL/GenBank/DDBJ whole genome shotgun (WGS) entry which is preliminary data.</text>
</comment>
<dbReference type="GO" id="GO:0005576">
    <property type="term" value="C:extracellular region"/>
    <property type="evidence" value="ECO:0007669"/>
    <property type="project" value="UniProtKB-SubCell"/>
</dbReference>
<reference evidence="5" key="1">
    <citation type="submission" date="2021-06" db="EMBL/GenBank/DDBJ databases">
        <authorList>
            <person name="Kallberg Y."/>
            <person name="Tangrot J."/>
            <person name="Rosling A."/>
        </authorList>
    </citation>
    <scope>NUCLEOTIDE SEQUENCE</scope>
    <source>
        <strain evidence="5">FL966</strain>
    </source>
</reference>
<dbReference type="InterPro" id="IPR027417">
    <property type="entry name" value="P-loop_NTPase"/>
</dbReference>
<gene>
    <name evidence="5" type="ORF">CPELLU_LOCUS16535</name>
</gene>
<evidence type="ECO:0000256" key="2">
    <source>
        <dbReference type="ARBA" id="ARBA00004613"/>
    </source>
</evidence>
<evidence type="ECO:0000313" key="6">
    <source>
        <dbReference type="Proteomes" id="UP000789759"/>
    </source>
</evidence>
<keyword evidence="6" id="KW-1185">Reference proteome</keyword>
<accession>A0A9N9JIA3</accession>
<keyword evidence="3" id="KW-0964">Secreted</keyword>
<evidence type="ECO:0000313" key="5">
    <source>
        <dbReference type="EMBL" id="CAG8783584.1"/>
    </source>
</evidence>
<dbReference type="SUPFAM" id="SSF52540">
    <property type="entry name" value="P-loop containing nucleoside triphosphate hydrolases"/>
    <property type="match status" value="1"/>
</dbReference>
<dbReference type="Proteomes" id="UP000789759">
    <property type="component" value="Unassembled WGS sequence"/>
</dbReference>
<evidence type="ECO:0000259" key="4">
    <source>
        <dbReference type="Pfam" id="PF20147"/>
    </source>
</evidence>
<dbReference type="InterPro" id="IPR045379">
    <property type="entry name" value="Crinkler_N"/>
</dbReference>
<dbReference type="AlphaFoldDB" id="A0A9N9JIA3"/>
<name>A0A9N9JIA3_9GLOM</name>
<proteinExistence type="predicted"/>